<reference evidence="1" key="1">
    <citation type="submission" date="2016-07" db="EMBL/GenBank/DDBJ databases">
        <authorList>
            <person name="Bretaudeau A."/>
        </authorList>
    </citation>
    <scope>NUCLEOTIDE SEQUENCE</scope>
    <source>
        <strain evidence="1">Rice</strain>
        <tissue evidence="1">Whole body</tissue>
    </source>
</reference>
<dbReference type="EMBL" id="ODYU01008737">
    <property type="protein sequence ID" value="SOQ52596.1"/>
    <property type="molecule type" value="Genomic_DNA"/>
</dbReference>
<name>A0A2H1WI13_SPOFR</name>
<evidence type="ECO:0000313" key="1">
    <source>
        <dbReference type="EMBL" id="SOQ52596.1"/>
    </source>
</evidence>
<protein>
    <submittedName>
        <fullName evidence="1">SFRICE_033128</fullName>
    </submittedName>
</protein>
<accession>A0A2H1WI13</accession>
<proteinExistence type="predicted"/>
<gene>
    <name evidence="1" type="ORF">SFRICE_033128</name>
</gene>
<sequence length="157" mass="17462">MTHRPGTTICGSHKDLFRGGIETATRCTAASCPGTAPTVLLIIPVNKQTDHLMVSNRRRPWTLETPEALQVRCRPLLVRPTGLTHWSSDRKCNCRSRGLGFDSPVRQIVARSLELCPVYGNRFTPYYMGLITQMVKSGTLYSGITCHNVHLCLPLRG</sequence>
<dbReference type="AlphaFoldDB" id="A0A2H1WI13"/>
<organism evidence="1">
    <name type="scientific">Spodoptera frugiperda</name>
    <name type="common">Fall armyworm</name>
    <dbReference type="NCBI Taxonomy" id="7108"/>
    <lineage>
        <taxon>Eukaryota</taxon>
        <taxon>Metazoa</taxon>
        <taxon>Ecdysozoa</taxon>
        <taxon>Arthropoda</taxon>
        <taxon>Hexapoda</taxon>
        <taxon>Insecta</taxon>
        <taxon>Pterygota</taxon>
        <taxon>Neoptera</taxon>
        <taxon>Endopterygota</taxon>
        <taxon>Lepidoptera</taxon>
        <taxon>Glossata</taxon>
        <taxon>Ditrysia</taxon>
        <taxon>Noctuoidea</taxon>
        <taxon>Noctuidae</taxon>
        <taxon>Amphipyrinae</taxon>
        <taxon>Spodoptera</taxon>
    </lineage>
</organism>